<dbReference type="AlphaFoldDB" id="A0A6A5TIW3"/>
<reference evidence="2" key="1">
    <citation type="journal article" date="2020" name="Stud. Mycol.">
        <title>101 Dothideomycetes genomes: a test case for predicting lifestyles and emergence of pathogens.</title>
        <authorList>
            <person name="Haridas S."/>
            <person name="Albert R."/>
            <person name="Binder M."/>
            <person name="Bloem J."/>
            <person name="Labutti K."/>
            <person name="Salamov A."/>
            <person name="Andreopoulos B."/>
            <person name="Baker S."/>
            <person name="Barry K."/>
            <person name="Bills G."/>
            <person name="Bluhm B."/>
            <person name="Cannon C."/>
            <person name="Castanera R."/>
            <person name="Culley D."/>
            <person name="Daum C."/>
            <person name="Ezra D."/>
            <person name="Gonzalez J."/>
            <person name="Henrissat B."/>
            <person name="Kuo A."/>
            <person name="Liang C."/>
            <person name="Lipzen A."/>
            <person name="Lutzoni F."/>
            <person name="Magnuson J."/>
            <person name="Mondo S."/>
            <person name="Nolan M."/>
            <person name="Ohm R."/>
            <person name="Pangilinan J."/>
            <person name="Park H.-J."/>
            <person name="Ramirez L."/>
            <person name="Alfaro M."/>
            <person name="Sun H."/>
            <person name="Tritt A."/>
            <person name="Yoshinaga Y."/>
            <person name="Zwiers L.-H."/>
            <person name="Turgeon B."/>
            <person name="Goodwin S."/>
            <person name="Spatafora J."/>
            <person name="Crous P."/>
            <person name="Grigoriev I."/>
        </authorList>
    </citation>
    <scope>NUCLEOTIDE SEQUENCE</scope>
    <source>
        <strain evidence="2">CBS 675.92</strain>
    </source>
</reference>
<evidence type="ECO:0000313" key="3">
    <source>
        <dbReference type="Proteomes" id="UP000800035"/>
    </source>
</evidence>
<feature type="transmembrane region" description="Helical" evidence="1">
    <location>
        <begin position="21"/>
        <end position="43"/>
    </location>
</feature>
<keyword evidence="1" id="KW-0812">Transmembrane</keyword>
<protein>
    <submittedName>
        <fullName evidence="2">Uncharacterized protein</fullName>
    </submittedName>
</protein>
<sequence>MPLLSLYLLTTLNCTLFFEELALPILICFVVSLQLYFGTTVFLGRMRLPLPIRTCLDSITLVQRHLPFFLVSNLARTINSNSQLGAILASVQLATMHQLRLFPSYSTMTAVRTLLLHRSAALLRHKKFNAIIDPFLHHGLFSSSQAFAPPSYLPAFPRSFHLNDGRQQGVAPPPLRVGAEIYPSTCSLL</sequence>
<keyword evidence="1" id="KW-1133">Transmembrane helix</keyword>
<dbReference type="Proteomes" id="UP000800035">
    <property type="component" value="Unassembled WGS sequence"/>
</dbReference>
<name>A0A6A5TIW3_9PLEO</name>
<organism evidence="2 3">
    <name type="scientific">Byssothecium circinans</name>
    <dbReference type="NCBI Taxonomy" id="147558"/>
    <lineage>
        <taxon>Eukaryota</taxon>
        <taxon>Fungi</taxon>
        <taxon>Dikarya</taxon>
        <taxon>Ascomycota</taxon>
        <taxon>Pezizomycotina</taxon>
        <taxon>Dothideomycetes</taxon>
        <taxon>Pleosporomycetidae</taxon>
        <taxon>Pleosporales</taxon>
        <taxon>Massarineae</taxon>
        <taxon>Massarinaceae</taxon>
        <taxon>Byssothecium</taxon>
    </lineage>
</organism>
<accession>A0A6A5TIW3</accession>
<gene>
    <name evidence="2" type="ORF">CC80DRAFT_178123</name>
</gene>
<evidence type="ECO:0000313" key="2">
    <source>
        <dbReference type="EMBL" id="KAF1952308.1"/>
    </source>
</evidence>
<keyword evidence="1" id="KW-0472">Membrane</keyword>
<evidence type="ECO:0000256" key="1">
    <source>
        <dbReference type="SAM" id="Phobius"/>
    </source>
</evidence>
<proteinExistence type="predicted"/>
<keyword evidence="3" id="KW-1185">Reference proteome</keyword>
<dbReference type="EMBL" id="ML977011">
    <property type="protein sequence ID" value="KAF1952308.1"/>
    <property type="molecule type" value="Genomic_DNA"/>
</dbReference>